<dbReference type="EMBL" id="GL385400">
    <property type="protein sequence ID" value="EJT71679.1"/>
    <property type="molecule type" value="Genomic_DNA"/>
</dbReference>
<proteinExistence type="predicted"/>
<evidence type="ECO:0000313" key="2">
    <source>
        <dbReference type="EMBL" id="EJT71679.1"/>
    </source>
</evidence>
<dbReference type="VEuPathDB" id="FungiDB:GGTG_10933"/>
<evidence type="ECO:0000256" key="1">
    <source>
        <dbReference type="SAM" id="MobiDB-lite"/>
    </source>
</evidence>
<reference evidence="2" key="3">
    <citation type="submission" date="2010-09" db="EMBL/GenBank/DDBJ databases">
        <title>Annotation of Gaeumannomyces graminis var. tritici R3-111a-1.</title>
        <authorList>
            <consortium name="The Broad Institute Genome Sequencing Platform"/>
            <person name="Ma L.-J."/>
            <person name="Dead R."/>
            <person name="Young S.K."/>
            <person name="Zeng Q."/>
            <person name="Gargeya S."/>
            <person name="Fitzgerald M."/>
            <person name="Haas B."/>
            <person name="Abouelleil A."/>
            <person name="Alvarado L."/>
            <person name="Arachchi H.M."/>
            <person name="Berlin A."/>
            <person name="Brown A."/>
            <person name="Chapman S.B."/>
            <person name="Chen Z."/>
            <person name="Dunbar C."/>
            <person name="Freedman E."/>
            <person name="Gearin G."/>
            <person name="Gellesch M."/>
            <person name="Goldberg J."/>
            <person name="Griggs A."/>
            <person name="Gujja S."/>
            <person name="Heiman D."/>
            <person name="Howarth C."/>
            <person name="Larson L."/>
            <person name="Lui A."/>
            <person name="MacDonald P.J.P."/>
            <person name="Mehta T."/>
            <person name="Montmayeur A."/>
            <person name="Murphy C."/>
            <person name="Neiman D."/>
            <person name="Pearson M."/>
            <person name="Priest M."/>
            <person name="Roberts A."/>
            <person name="Saif S."/>
            <person name="Shea T."/>
            <person name="Shenoy N."/>
            <person name="Sisk P."/>
            <person name="Stolte C."/>
            <person name="Sykes S."/>
            <person name="Yandava C."/>
            <person name="Wortman J."/>
            <person name="Nusbaum C."/>
            <person name="Birren B."/>
        </authorList>
    </citation>
    <scope>NUCLEOTIDE SEQUENCE</scope>
    <source>
        <strain evidence="2">R3-111a-1</strain>
    </source>
</reference>
<accession>J3PBR2</accession>
<feature type="compositionally biased region" description="Basic and acidic residues" evidence="1">
    <location>
        <begin position="34"/>
        <end position="43"/>
    </location>
</feature>
<organism evidence="2">
    <name type="scientific">Gaeumannomyces tritici (strain R3-111a-1)</name>
    <name type="common">Wheat and barley take-all root rot fungus</name>
    <name type="synonym">Gaeumannomyces graminis var. tritici</name>
    <dbReference type="NCBI Taxonomy" id="644352"/>
    <lineage>
        <taxon>Eukaryota</taxon>
        <taxon>Fungi</taxon>
        <taxon>Dikarya</taxon>
        <taxon>Ascomycota</taxon>
        <taxon>Pezizomycotina</taxon>
        <taxon>Sordariomycetes</taxon>
        <taxon>Sordariomycetidae</taxon>
        <taxon>Magnaporthales</taxon>
        <taxon>Magnaporthaceae</taxon>
        <taxon>Gaeumannomyces</taxon>
    </lineage>
</organism>
<feature type="compositionally biased region" description="Low complexity" evidence="1">
    <location>
        <begin position="89"/>
        <end position="101"/>
    </location>
</feature>
<dbReference type="AlphaFoldDB" id="J3PBR2"/>
<reference evidence="3" key="5">
    <citation type="submission" date="2018-04" db="UniProtKB">
        <authorList>
            <consortium name="EnsemblFungi"/>
        </authorList>
    </citation>
    <scope>IDENTIFICATION</scope>
    <source>
        <strain evidence="3">R3-111a-1</strain>
    </source>
</reference>
<dbReference type="HOGENOM" id="CLU_1695582_0_0_1"/>
<gene>
    <name evidence="3" type="primary">20351391</name>
    <name evidence="2" type="ORF">GGTG_10933</name>
</gene>
<evidence type="ECO:0000313" key="4">
    <source>
        <dbReference type="Proteomes" id="UP000006039"/>
    </source>
</evidence>
<reference evidence="4" key="1">
    <citation type="submission" date="2010-07" db="EMBL/GenBank/DDBJ databases">
        <title>The genome sequence of Gaeumannomyces graminis var. tritici strain R3-111a-1.</title>
        <authorList>
            <consortium name="The Broad Institute Genome Sequencing Platform"/>
            <person name="Ma L.-J."/>
            <person name="Dead R."/>
            <person name="Young S."/>
            <person name="Zeng Q."/>
            <person name="Koehrsen M."/>
            <person name="Alvarado L."/>
            <person name="Berlin A."/>
            <person name="Chapman S.B."/>
            <person name="Chen Z."/>
            <person name="Freedman E."/>
            <person name="Gellesch M."/>
            <person name="Goldberg J."/>
            <person name="Griggs A."/>
            <person name="Gujja S."/>
            <person name="Heilman E.R."/>
            <person name="Heiman D."/>
            <person name="Hepburn T."/>
            <person name="Howarth C."/>
            <person name="Jen D."/>
            <person name="Larson L."/>
            <person name="Mehta T."/>
            <person name="Neiman D."/>
            <person name="Pearson M."/>
            <person name="Roberts A."/>
            <person name="Saif S."/>
            <person name="Shea T."/>
            <person name="Shenoy N."/>
            <person name="Sisk P."/>
            <person name="Stolte C."/>
            <person name="Sykes S."/>
            <person name="Walk T."/>
            <person name="White J."/>
            <person name="Yandava C."/>
            <person name="Haas B."/>
            <person name="Nusbaum C."/>
            <person name="Birren B."/>
        </authorList>
    </citation>
    <scope>NUCLEOTIDE SEQUENCE [LARGE SCALE GENOMIC DNA]</scope>
    <source>
        <strain evidence="4">R3-111a-1</strain>
    </source>
</reference>
<dbReference type="EnsemblFungi" id="EJT71679">
    <property type="protein sequence ID" value="EJT71679"/>
    <property type="gene ID" value="GGTG_10933"/>
</dbReference>
<feature type="compositionally biased region" description="Basic and acidic residues" evidence="1">
    <location>
        <begin position="76"/>
        <end position="88"/>
    </location>
</feature>
<dbReference type="GeneID" id="20351391"/>
<reference evidence="2" key="2">
    <citation type="submission" date="2010-07" db="EMBL/GenBank/DDBJ databases">
        <authorList>
            <consortium name="The Broad Institute Genome Sequencing Platform"/>
            <consortium name="Broad Institute Genome Sequencing Center for Infectious Disease"/>
            <person name="Ma L.-J."/>
            <person name="Dead R."/>
            <person name="Young S."/>
            <person name="Zeng Q."/>
            <person name="Koehrsen M."/>
            <person name="Alvarado L."/>
            <person name="Berlin A."/>
            <person name="Chapman S.B."/>
            <person name="Chen Z."/>
            <person name="Freedman E."/>
            <person name="Gellesch M."/>
            <person name="Goldberg J."/>
            <person name="Griggs A."/>
            <person name="Gujja S."/>
            <person name="Heilman E.R."/>
            <person name="Heiman D."/>
            <person name="Hepburn T."/>
            <person name="Howarth C."/>
            <person name="Jen D."/>
            <person name="Larson L."/>
            <person name="Mehta T."/>
            <person name="Neiman D."/>
            <person name="Pearson M."/>
            <person name="Roberts A."/>
            <person name="Saif S."/>
            <person name="Shea T."/>
            <person name="Shenoy N."/>
            <person name="Sisk P."/>
            <person name="Stolte C."/>
            <person name="Sykes S."/>
            <person name="Walk T."/>
            <person name="White J."/>
            <person name="Yandava C."/>
            <person name="Haas B."/>
            <person name="Nusbaum C."/>
            <person name="Birren B."/>
        </authorList>
    </citation>
    <scope>NUCLEOTIDE SEQUENCE</scope>
    <source>
        <strain evidence="2">R3-111a-1</strain>
    </source>
</reference>
<dbReference type="RefSeq" id="XP_009227076.1">
    <property type="nucleotide sequence ID" value="XM_009228812.1"/>
</dbReference>
<name>J3PBR2_GAET3</name>
<reference evidence="3" key="4">
    <citation type="journal article" date="2015" name="G3 (Bethesda)">
        <title>Genome sequences of three phytopathogenic species of the Magnaporthaceae family of fungi.</title>
        <authorList>
            <person name="Okagaki L.H."/>
            <person name="Nunes C.C."/>
            <person name="Sailsbery J."/>
            <person name="Clay B."/>
            <person name="Brown D."/>
            <person name="John T."/>
            <person name="Oh Y."/>
            <person name="Young N."/>
            <person name="Fitzgerald M."/>
            <person name="Haas B.J."/>
            <person name="Zeng Q."/>
            <person name="Young S."/>
            <person name="Adiconis X."/>
            <person name="Fan L."/>
            <person name="Levin J.Z."/>
            <person name="Mitchell T.K."/>
            <person name="Okubara P.A."/>
            <person name="Farman M.L."/>
            <person name="Kohn L.M."/>
            <person name="Birren B."/>
            <person name="Ma L.-J."/>
            <person name="Dean R.A."/>
        </authorList>
    </citation>
    <scope>NUCLEOTIDE SEQUENCE</scope>
    <source>
        <strain evidence="3">R3-111a-1</strain>
    </source>
</reference>
<protein>
    <submittedName>
        <fullName evidence="2 3">Uncharacterized protein</fullName>
    </submittedName>
</protein>
<sequence length="155" mass="16956">MWEQARSADGSPVTLLPAGSSLSELHRQPIKTMFEGRRARESAKTSTTKICRPHRVAHPRTDTTPSWHAHPGSHPDVPDRRPEQEPRHPLSLLSLRGSSHLTDSLQLAEPDPSRPSPADLDCTPAPWLGAARRFNQLAARVRASKSPSSLGVSDS</sequence>
<dbReference type="Proteomes" id="UP000006039">
    <property type="component" value="Unassembled WGS sequence"/>
</dbReference>
<keyword evidence="4" id="KW-1185">Reference proteome</keyword>
<evidence type="ECO:0000313" key="3">
    <source>
        <dbReference type="EnsemblFungi" id="EJT71679"/>
    </source>
</evidence>
<feature type="region of interest" description="Disordered" evidence="1">
    <location>
        <begin position="1"/>
        <end position="125"/>
    </location>
</feature>